<dbReference type="GO" id="GO:0000166">
    <property type="term" value="F:nucleotide binding"/>
    <property type="evidence" value="ECO:0007669"/>
    <property type="project" value="UniProtKB-KW"/>
</dbReference>
<evidence type="ECO:0000256" key="3">
    <source>
        <dbReference type="ARBA" id="ARBA00004669"/>
    </source>
</evidence>
<dbReference type="NCBIfam" id="TIGR01203">
    <property type="entry name" value="HGPRTase"/>
    <property type="match status" value="1"/>
</dbReference>
<dbReference type="PANTHER" id="PTHR43340">
    <property type="entry name" value="HYPOXANTHINE-GUANINE PHOSPHORIBOSYLTRANSFERASE"/>
    <property type="match status" value="1"/>
</dbReference>
<dbReference type="GO" id="GO:0000287">
    <property type="term" value="F:magnesium ion binding"/>
    <property type="evidence" value="ECO:0007669"/>
    <property type="project" value="TreeGrafter"/>
</dbReference>
<evidence type="ECO:0000256" key="10">
    <source>
        <dbReference type="ARBA" id="ARBA00022726"/>
    </source>
</evidence>
<dbReference type="AlphaFoldDB" id="A0A6C0BS06"/>
<dbReference type="CDD" id="cd06223">
    <property type="entry name" value="PRTases_typeI"/>
    <property type="match status" value="1"/>
</dbReference>
<dbReference type="InterPro" id="IPR029057">
    <property type="entry name" value="PRTase-like"/>
</dbReference>
<evidence type="ECO:0000259" key="13">
    <source>
        <dbReference type="Pfam" id="PF00156"/>
    </source>
</evidence>
<dbReference type="Pfam" id="PF00156">
    <property type="entry name" value="Pribosyltran"/>
    <property type="match status" value="1"/>
</dbReference>
<organism evidence="14">
    <name type="scientific">viral metagenome</name>
    <dbReference type="NCBI Taxonomy" id="1070528"/>
    <lineage>
        <taxon>unclassified sequences</taxon>
        <taxon>metagenomes</taxon>
        <taxon>organismal metagenomes</taxon>
    </lineage>
</organism>
<dbReference type="EMBL" id="MN739234">
    <property type="protein sequence ID" value="QHS94840.1"/>
    <property type="molecule type" value="Genomic_DNA"/>
</dbReference>
<evidence type="ECO:0000256" key="11">
    <source>
        <dbReference type="ARBA" id="ARBA00022741"/>
    </source>
</evidence>
<dbReference type="Gene3D" id="3.40.50.2020">
    <property type="match status" value="1"/>
</dbReference>
<dbReference type="InterPro" id="IPR000836">
    <property type="entry name" value="PRTase_dom"/>
</dbReference>
<evidence type="ECO:0000256" key="6">
    <source>
        <dbReference type="ARBA" id="ARBA00022490"/>
    </source>
</evidence>
<evidence type="ECO:0000256" key="2">
    <source>
        <dbReference type="ARBA" id="ARBA00004496"/>
    </source>
</evidence>
<evidence type="ECO:0000256" key="8">
    <source>
        <dbReference type="ARBA" id="ARBA00022679"/>
    </source>
</evidence>
<keyword evidence="7" id="KW-0328">Glycosyltransferase</keyword>
<keyword evidence="8" id="KW-0808">Transferase</keyword>
<comment type="pathway">
    <text evidence="3">Purine metabolism; IMP biosynthesis via salvage pathway; IMP from hypoxanthine: step 1/1.</text>
</comment>
<sequence>MNFSNSVVKVNDLVFEQYISQYEIDTIVHETATQINSDYANIVSSQNPLIIIGVLNGSFMFLSDIVKKINIPLEVHFIKVSSYSGTKTTGNVVDIIGLTEDISGKNVIIVEDIIDTGLTISKLLETFKLQNPESIEVCTCLYKETKCIPNLDVKYIGKHIDDKFVIGYGLDYNKQGRNYNAIYSLLPN</sequence>
<evidence type="ECO:0000313" key="14">
    <source>
        <dbReference type="EMBL" id="QHS94840.1"/>
    </source>
</evidence>
<dbReference type="GO" id="GO:0006166">
    <property type="term" value="P:purine ribonucleoside salvage"/>
    <property type="evidence" value="ECO:0007669"/>
    <property type="project" value="UniProtKB-KW"/>
</dbReference>
<keyword evidence="10" id="KW-0660">Purine salvage</keyword>
<reference evidence="14" key="1">
    <citation type="journal article" date="2020" name="Nature">
        <title>Giant virus diversity and host interactions through global metagenomics.</title>
        <authorList>
            <person name="Schulz F."/>
            <person name="Roux S."/>
            <person name="Paez-Espino D."/>
            <person name="Jungbluth S."/>
            <person name="Walsh D.A."/>
            <person name="Denef V.J."/>
            <person name="McMahon K.D."/>
            <person name="Konstantinidis K.T."/>
            <person name="Eloe-Fadrosh E.A."/>
            <person name="Kyrpides N.C."/>
            <person name="Woyke T."/>
        </authorList>
    </citation>
    <scope>NUCLEOTIDE SEQUENCE</scope>
    <source>
        <strain evidence="14">GVMAG-M-3300018428-16</strain>
    </source>
</reference>
<evidence type="ECO:0000256" key="4">
    <source>
        <dbReference type="ARBA" id="ARBA00008391"/>
    </source>
</evidence>
<evidence type="ECO:0000256" key="9">
    <source>
        <dbReference type="ARBA" id="ARBA00022723"/>
    </source>
</evidence>
<accession>A0A6C0BS06</accession>
<evidence type="ECO:0000256" key="7">
    <source>
        <dbReference type="ARBA" id="ARBA00022676"/>
    </source>
</evidence>
<dbReference type="GO" id="GO:0005829">
    <property type="term" value="C:cytosol"/>
    <property type="evidence" value="ECO:0007669"/>
    <property type="project" value="TreeGrafter"/>
</dbReference>
<dbReference type="GO" id="GO:0032264">
    <property type="term" value="P:IMP salvage"/>
    <property type="evidence" value="ECO:0007669"/>
    <property type="project" value="TreeGrafter"/>
</dbReference>
<dbReference type="InterPro" id="IPR050408">
    <property type="entry name" value="HGPRT"/>
</dbReference>
<keyword evidence="6" id="KW-0963">Cytoplasm</keyword>
<keyword evidence="11" id="KW-0547">Nucleotide-binding</keyword>
<evidence type="ECO:0000256" key="1">
    <source>
        <dbReference type="ARBA" id="ARBA00001946"/>
    </source>
</evidence>
<comment type="cofactor">
    <cofactor evidence="1">
        <name>Mg(2+)</name>
        <dbReference type="ChEBI" id="CHEBI:18420"/>
    </cofactor>
</comment>
<dbReference type="GO" id="GO:0046100">
    <property type="term" value="P:hypoxanthine metabolic process"/>
    <property type="evidence" value="ECO:0007669"/>
    <property type="project" value="TreeGrafter"/>
</dbReference>
<dbReference type="InterPro" id="IPR005904">
    <property type="entry name" value="Hxn_phspho_trans"/>
</dbReference>
<evidence type="ECO:0000256" key="12">
    <source>
        <dbReference type="ARBA" id="ARBA00022842"/>
    </source>
</evidence>
<feature type="domain" description="Phosphoribosyltransferase" evidence="13">
    <location>
        <begin position="27"/>
        <end position="172"/>
    </location>
</feature>
<evidence type="ECO:0000256" key="5">
    <source>
        <dbReference type="ARBA" id="ARBA00011895"/>
    </source>
</evidence>
<dbReference type="GO" id="GO:0006178">
    <property type="term" value="P:guanine salvage"/>
    <property type="evidence" value="ECO:0007669"/>
    <property type="project" value="TreeGrafter"/>
</dbReference>
<dbReference type="EC" id="2.4.2.8" evidence="5"/>
<dbReference type="PANTHER" id="PTHR43340:SF1">
    <property type="entry name" value="HYPOXANTHINE PHOSPHORIBOSYLTRANSFERASE"/>
    <property type="match status" value="1"/>
</dbReference>
<dbReference type="SUPFAM" id="SSF53271">
    <property type="entry name" value="PRTase-like"/>
    <property type="match status" value="1"/>
</dbReference>
<name>A0A6C0BS06_9ZZZZ</name>
<dbReference type="GO" id="GO:0004422">
    <property type="term" value="F:hypoxanthine phosphoribosyltransferase activity"/>
    <property type="evidence" value="ECO:0007669"/>
    <property type="project" value="InterPro"/>
</dbReference>
<proteinExistence type="inferred from homology"/>
<comment type="similarity">
    <text evidence="4">Belongs to the purine/pyrimidine phosphoribosyltransferase family.</text>
</comment>
<keyword evidence="9" id="KW-0479">Metal-binding</keyword>
<dbReference type="GO" id="GO:0032263">
    <property type="term" value="P:GMP salvage"/>
    <property type="evidence" value="ECO:0007669"/>
    <property type="project" value="TreeGrafter"/>
</dbReference>
<keyword evidence="12" id="KW-0460">Magnesium</keyword>
<comment type="subcellular location">
    <subcellularLocation>
        <location evidence="2">Cytoplasm</location>
    </subcellularLocation>
</comment>
<protein>
    <recommendedName>
        <fullName evidence="5">hypoxanthine phosphoribosyltransferase</fullName>
        <ecNumber evidence="5">2.4.2.8</ecNumber>
    </recommendedName>
</protein>